<dbReference type="InterPro" id="IPR001995">
    <property type="entry name" value="Peptidase_A2_cat"/>
</dbReference>
<dbReference type="EMBL" id="MFZO01000013">
    <property type="protein sequence ID" value="OGK25304.1"/>
    <property type="molecule type" value="Genomic_DNA"/>
</dbReference>
<evidence type="ECO:0000256" key="1">
    <source>
        <dbReference type="ARBA" id="ARBA00022801"/>
    </source>
</evidence>
<dbReference type="SUPFAM" id="SSF50630">
    <property type="entry name" value="Acid proteases"/>
    <property type="match status" value="1"/>
</dbReference>
<feature type="domain" description="Peptidase A2" evidence="2">
    <location>
        <begin position="31"/>
        <end position="108"/>
    </location>
</feature>
<dbReference type="GO" id="GO:0004190">
    <property type="term" value="F:aspartic-type endopeptidase activity"/>
    <property type="evidence" value="ECO:0007669"/>
    <property type="project" value="InterPro"/>
</dbReference>
<dbReference type="Pfam" id="PF13650">
    <property type="entry name" value="Asp_protease_2"/>
    <property type="match status" value="1"/>
</dbReference>
<organism evidence="3 4">
    <name type="scientific">Candidatus Roizmanbacteria bacterium RIFCSPHIGHO2_02_FULL_38_11</name>
    <dbReference type="NCBI Taxonomy" id="1802039"/>
    <lineage>
        <taxon>Bacteria</taxon>
        <taxon>Candidatus Roizmaniibacteriota</taxon>
    </lineage>
</organism>
<evidence type="ECO:0000313" key="3">
    <source>
        <dbReference type="EMBL" id="OGK25304.1"/>
    </source>
</evidence>
<proteinExistence type="predicted"/>
<protein>
    <recommendedName>
        <fullName evidence="2">Peptidase A2 domain-containing protein</fullName>
    </recommendedName>
</protein>
<accession>A0A1F7H310</accession>
<dbReference type="Gene3D" id="2.40.70.10">
    <property type="entry name" value="Acid Proteases"/>
    <property type="match status" value="1"/>
</dbReference>
<gene>
    <name evidence="3" type="ORF">A3C25_00600</name>
</gene>
<dbReference type="AlphaFoldDB" id="A0A1F7H310"/>
<evidence type="ECO:0000313" key="4">
    <source>
        <dbReference type="Proteomes" id="UP000177913"/>
    </source>
</evidence>
<dbReference type="PROSITE" id="PS50175">
    <property type="entry name" value="ASP_PROT_RETROV"/>
    <property type="match status" value="1"/>
</dbReference>
<name>A0A1F7H310_9BACT</name>
<dbReference type="Proteomes" id="UP000177913">
    <property type="component" value="Unassembled WGS sequence"/>
</dbReference>
<sequence>MKIFSYKKDARGNLYPIIEVYLSSGNKTANIFTLVDSGASISVFTTEVAKQLDIKVEKGKETYLGGVGGRIKGYIHNLQLKISKKEITAPVIFSHEYLVSFNLLGRDGVFKHFRIQFEEKDLVTKFEDV</sequence>
<reference evidence="3 4" key="1">
    <citation type="journal article" date="2016" name="Nat. Commun.">
        <title>Thousands of microbial genomes shed light on interconnected biogeochemical processes in an aquifer system.</title>
        <authorList>
            <person name="Anantharaman K."/>
            <person name="Brown C.T."/>
            <person name="Hug L.A."/>
            <person name="Sharon I."/>
            <person name="Castelle C.J."/>
            <person name="Probst A.J."/>
            <person name="Thomas B.C."/>
            <person name="Singh A."/>
            <person name="Wilkins M.J."/>
            <person name="Karaoz U."/>
            <person name="Brodie E.L."/>
            <person name="Williams K.H."/>
            <person name="Hubbard S.S."/>
            <person name="Banfield J.F."/>
        </authorList>
    </citation>
    <scope>NUCLEOTIDE SEQUENCE [LARGE SCALE GENOMIC DNA]</scope>
</reference>
<keyword evidence="1" id="KW-0378">Hydrolase</keyword>
<dbReference type="InterPro" id="IPR021109">
    <property type="entry name" value="Peptidase_aspartic_dom_sf"/>
</dbReference>
<comment type="caution">
    <text evidence="3">The sequence shown here is derived from an EMBL/GenBank/DDBJ whole genome shotgun (WGS) entry which is preliminary data.</text>
</comment>
<dbReference type="GO" id="GO:0006508">
    <property type="term" value="P:proteolysis"/>
    <property type="evidence" value="ECO:0007669"/>
    <property type="project" value="InterPro"/>
</dbReference>
<evidence type="ECO:0000259" key="2">
    <source>
        <dbReference type="PROSITE" id="PS50175"/>
    </source>
</evidence>